<evidence type="ECO:0008006" key="3">
    <source>
        <dbReference type="Google" id="ProtNLM"/>
    </source>
</evidence>
<evidence type="ECO:0000313" key="2">
    <source>
        <dbReference type="Proteomes" id="UP001454036"/>
    </source>
</evidence>
<name>A0AAV3RS51_LITER</name>
<dbReference type="Proteomes" id="UP001454036">
    <property type="component" value="Unassembled WGS sequence"/>
</dbReference>
<protein>
    <recommendedName>
        <fullName evidence="3">Endonuclease/exonuclease/phosphatase domain-containing protein</fullName>
    </recommendedName>
</protein>
<sequence>MQNDEKGILEIIHELQVLPPKPKIPRMVKVLAWNCRETKVSQSQAGEICRSLRFSNWKCADPIGCAGWVWLLWNSSEIKLDIIQFDSHVVNAVAEVSCTPNPWILYAIYAPNPEDRSLFWNTLVSFSSTFNLPWLLVGNFNDMLSSSDKSGGLPVRPARLQAFNNFINSCNLVDLGYYGPKFTWVRKIPTSNIIMERLDWAFASQF</sequence>
<dbReference type="InterPro" id="IPR036691">
    <property type="entry name" value="Endo/exonu/phosph_ase_sf"/>
</dbReference>
<organism evidence="1 2">
    <name type="scientific">Lithospermum erythrorhizon</name>
    <name type="common">Purple gromwell</name>
    <name type="synonym">Lithospermum officinale var. erythrorhizon</name>
    <dbReference type="NCBI Taxonomy" id="34254"/>
    <lineage>
        <taxon>Eukaryota</taxon>
        <taxon>Viridiplantae</taxon>
        <taxon>Streptophyta</taxon>
        <taxon>Embryophyta</taxon>
        <taxon>Tracheophyta</taxon>
        <taxon>Spermatophyta</taxon>
        <taxon>Magnoliopsida</taxon>
        <taxon>eudicotyledons</taxon>
        <taxon>Gunneridae</taxon>
        <taxon>Pentapetalae</taxon>
        <taxon>asterids</taxon>
        <taxon>lamiids</taxon>
        <taxon>Boraginales</taxon>
        <taxon>Boraginaceae</taxon>
        <taxon>Boraginoideae</taxon>
        <taxon>Lithospermeae</taxon>
        <taxon>Lithospermum</taxon>
    </lineage>
</organism>
<comment type="caution">
    <text evidence="1">The sequence shown here is derived from an EMBL/GenBank/DDBJ whole genome shotgun (WGS) entry which is preliminary data.</text>
</comment>
<proteinExistence type="predicted"/>
<gene>
    <name evidence="1" type="ORF">LIER_31587</name>
</gene>
<dbReference type="EMBL" id="BAABME010011792">
    <property type="protein sequence ID" value="GAA0184299.1"/>
    <property type="molecule type" value="Genomic_DNA"/>
</dbReference>
<keyword evidence="2" id="KW-1185">Reference proteome</keyword>
<dbReference type="Gene3D" id="3.60.10.10">
    <property type="entry name" value="Endonuclease/exonuclease/phosphatase"/>
    <property type="match status" value="1"/>
</dbReference>
<accession>A0AAV3RS51</accession>
<dbReference type="PANTHER" id="PTHR35218">
    <property type="entry name" value="RNASE H DOMAIN-CONTAINING PROTEIN"/>
    <property type="match status" value="1"/>
</dbReference>
<dbReference type="AlphaFoldDB" id="A0AAV3RS51"/>
<dbReference type="PANTHER" id="PTHR35218:SF9">
    <property type="entry name" value="ENDONUCLEASE_EXONUCLEASE_PHOSPHATASE DOMAIN-CONTAINING PROTEIN"/>
    <property type="match status" value="1"/>
</dbReference>
<dbReference type="SUPFAM" id="SSF56219">
    <property type="entry name" value="DNase I-like"/>
    <property type="match status" value="1"/>
</dbReference>
<evidence type="ECO:0000313" key="1">
    <source>
        <dbReference type="EMBL" id="GAA0184299.1"/>
    </source>
</evidence>
<reference evidence="1 2" key="1">
    <citation type="submission" date="2024-01" db="EMBL/GenBank/DDBJ databases">
        <title>The complete chloroplast genome sequence of Lithospermum erythrorhizon: insights into the phylogenetic relationship among Boraginaceae species and the maternal lineages of purple gromwells.</title>
        <authorList>
            <person name="Okada T."/>
            <person name="Watanabe K."/>
        </authorList>
    </citation>
    <scope>NUCLEOTIDE SEQUENCE [LARGE SCALE GENOMIC DNA]</scope>
</reference>